<dbReference type="Proteomes" id="UP000324832">
    <property type="component" value="Unassembled WGS sequence"/>
</dbReference>
<gene>
    <name evidence="2" type="ORF">LSINAPIS_LOCUS8240</name>
</gene>
<dbReference type="AlphaFoldDB" id="A0A5E4QH34"/>
<evidence type="ECO:0000313" key="3">
    <source>
        <dbReference type="Proteomes" id="UP000324832"/>
    </source>
</evidence>
<keyword evidence="1" id="KW-0472">Membrane</keyword>
<proteinExistence type="predicted"/>
<keyword evidence="3" id="KW-1185">Reference proteome</keyword>
<reference evidence="2 3" key="1">
    <citation type="submission" date="2017-07" db="EMBL/GenBank/DDBJ databases">
        <authorList>
            <person name="Talla V."/>
            <person name="Backstrom N."/>
        </authorList>
    </citation>
    <scope>NUCLEOTIDE SEQUENCE [LARGE SCALE GENOMIC DNA]</scope>
</reference>
<keyword evidence="1" id="KW-1133">Transmembrane helix</keyword>
<sequence>MDPGYFDIERKQNPREKANLISKTSFWYTKQLFEKGRKGQLSISDVYRCTPGHRAAPRDKNKKPSLLRCIISLYGLKFIVTNFIFAIIDTFFRPISTLWALYASLAAHSYIESFSG</sequence>
<name>A0A5E4QH34_9NEOP</name>
<feature type="transmembrane region" description="Helical" evidence="1">
    <location>
        <begin position="66"/>
        <end position="88"/>
    </location>
</feature>
<dbReference type="EMBL" id="FZQP02002891">
    <property type="protein sequence ID" value="VVC96832.1"/>
    <property type="molecule type" value="Genomic_DNA"/>
</dbReference>
<organism evidence="2 3">
    <name type="scientific">Leptidea sinapis</name>
    <dbReference type="NCBI Taxonomy" id="189913"/>
    <lineage>
        <taxon>Eukaryota</taxon>
        <taxon>Metazoa</taxon>
        <taxon>Ecdysozoa</taxon>
        <taxon>Arthropoda</taxon>
        <taxon>Hexapoda</taxon>
        <taxon>Insecta</taxon>
        <taxon>Pterygota</taxon>
        <taxon>Neoptera</taxon>
        <taxon>Endopterygota</taxon>
        <taxon>Lepidoptera</taxon>
        <taxon>Glossata</taxon>
        <taxon>Ditrysia</taxon>
        <taxon>Papilionoidea</taxon>
        <taxon>Pieridae</taxon>
        <taxon>Dismorphiinae</taxon>
        <taxon>Leptidea</taxon>
    </lineage>
</organism>
<evidence type="ECO:0000313" key="2">
    <source>
        <dbReference type="EMBL" id="VVC96832.1"/>
    </source>
</evidence>
<accession>A0A5E4QH34</accession>
<keyword evidence="1" id="KW-0812">Transmembrane</keyword>
<protein>
    <submittedName>
        <fullName evidence="2">Uncharacterized protein</fullName>
    </submittedName>
</protein>
<evidence type="ECO:0000256" key="1">
    <source>
        <dbReference type="SAM" id="Phobius"/>
    </source>
</evidence>